<keyword evidence="2" id="KW-0472">Membrane</keyword>
<feature type="transmembrane region" description="Helical" evidence="2">
    <location>
        <begin position="29"/>
        <end position="51"/>
    </location>
</feature>
<proteinExistence type="predicted"/>
<keyword evidence="2" id="KW-0812">Transmembrane</keyword>
<feature type="compositionally biased region" description="Basic and acidic residues" evidence="1">
    <location>
        <begin position="143"/>
        <end position="183"/>
    </location>
</feature>
<dbReference type="EMBL" id="LT607754">
    <property type="protein sequence ID" value="SCG72507.1"/>
    <property type="molecule type" value="Genomic_DNA"/>
</dbReference>
<gene>
    <name evidence="3" type="ORF">GA0070613_5096</name>
</gene>
<accession>A0A1C5JPR2</accession>
<dbReference type="Pfam" id="PF19609">
    <property type="entry name" value="DUF6114"/>
    <property type="match status" value="1"/>
</dbReference>
<evidence type="ECO:0000256" key="1">
    <source>
        <dbReference type="SAM" id="MobiDB-lite"/>
    </source>
</evidence>
<dbReference type="AlphaFoldDB" id="A0A1C5JPR2"/>
<name>A0A1C5JPR2_9ACTN</name>
<dbReference type="Proteomes" id="UP000198221">
    <property type="component" value="Chromosome I"/>
</dbReference>
<keyword evidence="4" id="KW-1185">Reference proteome</keyword>
<dbReference type="InterPro" id="IPR046096">
    <property type="entry name" value="DUF6114"/>
</dbReference>
<reference evidence="4" key="1">
    <citation type="submission" date="2016-06" db="EMBL/GenBank/DDBJ databases">
        <authorList>
            <person name="Varghese N."/>
            <person name="Submissions Spin"/>
        </authorList>
    </citation>
    <scope>NUCLEOTIDE SEQUENCE [LARGE SCALE GENOMIC DNA]</scope>
    <source>
        <strain evidence="4">DSM 43819</strain>
    </source>
</reference>
<feature type="transmembrane region" description="Helical" evidence="2">
    <location>
        <begin position="63"/>
        <end position="80"/>
    </location>
</feature>
<evidence type="ECO:0000313" key="4">
    <source>
        <dbReference type="Proteomes" id="UP000198221"/>
    </source>
</evidence>
<sequence>MTTAEPPQSRPNLGRGAWRGFRRWRRTRPFWGGLLTALAGLEIFGTTQKSARGLTFQMGPTGFLSWLIPTILVTCALLMWLRPQQRIFYAVVAAVTVLFSLIGVNLGGFFLGLLLGTVGSALGFAWVPGPPTERPDGGPADDGTIRDESPDDATEHDRSADDETVRREQKADGSRDLPAKDPAPKGPIANSRPSSTS</sequence>
<feature type="transmembrane region" description="Helical" evidence="2">
    <location>
        <begin position="87"/>
        <end position="103"/>
    </location>
</feature>
<feature type="region of interest" description="Disordered" evidence="1">
    <location>
        <begin position="129"/>
        <end position="197"/>
    </location>
</feature>
<organism evidence="3 4">
    <name type="scientific">Micromonospora inositola</name>
    <dbReference type="NCBI Taxonomy" id="47865"/>
    <lineage>
        <taxon>Bacteria</taxon>
        <taxon>Bacillati</taxon>
        <taxon>Actinomycetota</taxon>
        <taxon>Actinomycetes</taxon>
        <taxon>Micromonosporales</taxon>
        <taxon>Micromonosporaceae</taxon>
        <taxon>Micromonospora</taxon>
    </lineage>
</organism>
<evidence type="ECO:0000256" key="2">
    <source>
        <dbReference type="SAM" id="Phobius"/>
    </source>
</evidence>
<evidence type="ECO:0000313" key="3">
    <source>
        <dbReference type="EMBL" id="SCG72507.1"/>
    </source>
</evidence>
<keyword evidence="2" id="KW-1133">Transmembrane helix</keyword>
<protein>
    <submittedName>
        <fullName evidence="3">Uncharacterized protein</fullName>
    </submittedName>
</protein>